<accession>A0A1J5S5J2</accession>
<feature type="transmembrane region" description="Helical" evidence="1">
    <location>
        <begin position="257"/>
        <end position="274"/>
    </location>
</feature>
<feature type="transmembrane region" description="Helical" evidence="1">
    <location>
        <begin position="95"/>
        <end position="123"/>
    </location>
</feature>
<feature type="transmembrane region" description="Helical" evidence="1">
    <location>
        <begin position="177"/>
        <end position="197"/>
    </location>
</feature>
<proteinExistence type="predicted"/>
<feature type="transmembrane region" description="Helical" evidence="1">
    <location>
        <begin position="280"/>
        <end position="298"/>
    </location>
</feature>
<sequence>MVIFFRDKSIAAIILLVILGFLVHLHFFVATPEIVVNDDDGILSVLLQKYAPYFSGTSIFLIYMAFVLVQAIRLNMVLNQFKMFQQTGFTTAMSYVLLTAFIPQWCALTPALIANSLVVLIFIQLSKLYNHPAPKTLLFSTGLIVGLTVLSYHPTALLTVVVLFALAVVRPFRLTEWLVLVIGIVTPYYFLMAGLFLTDHMNLLYHFVPDIKFNLPVHQPDVWFWINVSAMLLLLLSGFYFWVSAANRMVIQLRKNWSVMLVMLLILLAVPFIFKNAGIESGILFTVPLVSFISNAFLNPKRLWMPNLLFWIAAVIVIHNNWVLSKF</sequence>
<dbReference type="AlphaFoldDB" id="A0A1J5S5J2"/>
<name>A0A1J5S5J2_9ZZZZ</name>
<protein>
    <recommendedName>
        <fullName evidence="3">Glycosyltransferase RgtA/B/C/D-like domain-containing protein</fullName>
    </recommendedName>
</protein>
<feature type="transmembrane region" description="Helical" evidence="1">
    <location>
        <begin position="305"/>
        <end position="324"/>
    </location>
</feature>
<keyword evidence="1" id="KW-0812">Transmembrane</keyword>
<feature type="transmembrane region" description="Helical" evidence="1">
    <location>
        <begin position="143"/>
        <end position="165"/>
    </location>
</feature>
<dbReference type="Pfam" id="PF19992">
    <property type="entry name" value="DUF6427"/>
    <property type="match status" value="1"/>
</dbReference>
<feature type="transmembrane region" description="Helical" evidence="1">
    <location>
        <begin position="12"/>
        <end position="30"/>
    </location>
</feature>
<evidence type="ECO:0000313" key="2">
    <source>
        <dbReference type="EMBL" id="OIR03386.1"/>
    </source>
</evidence>
<reference evidence="2" key="1">
    <citation type="submission" date="2016-10" db="EMBL/GenBank/DDBJ databases">
        <title>Sequence of Gallionella enrichment culture.</title>
        <authorList>
            <person name="Poehlein A."/>
            <person name="Muehling M."/>
            <person name="Daniel R."/>
        </authorList>
    </citation>
    <scope>NUCLEOTIDE SEQUENCE</scope>
</reference>
<gene>
    <name evidence="2" type="ORF">GALL_144570</name>
</gene>
<dbReference type="EMBL" id="MLJW01000066">
    <property type="protein sequence ID" value="OIR03386.1"/>
    <property type="molecule type" value="Genomic_DNA"/>
</dbReference>
<dbReference type="InterPro" id="IPR045625">
    <property type="entry name" value="DUF6427"/>
</dbReference>
<keyword evidence="1" id="KW-0472">Membrane</keyword>
<evidence type="ECO:0000256" key="1">
    <source>
        <dbReference type="SAM" id="Phobius"/>
    </source>
</evidence>
<keyword evidence="1" id="KW-1133">Transmembrane helix</keyword>
<comment type="caution">
    <text evidence="2">The sequence shown here is derived from an EMBL/GenBank/DDBJ whole genome shotgun (WGS) entry which is preliminary data.</text>
</comment>
<organism evidence="2">
    <name type="scientific">mine drainage metagenome</name>
    <dbReference type="NCBI Taxonomy" id="410659"/>
    <lineage>
        <taxon>unclassified sequences</taxon>
        <taxon>metagenomes</taxon>
        <taxon>ecological metagenomes</taxon>
    </lineage>
</organism>
<evidence type="ECO:0008006" key="3">
    <source>
        <dbReference type="Google" id="ProtNLM"/>
    </source>
</evidence>
<feature type="transmembrane region" description="Helical" evidence="1">
    <location>
        <begin position="222"/>
        <end position="245"/>
    </location>
</feature>
<feature type="transmembrane region" description="Helical" evidence="1">
    <location>
        <begin position="50"/>
        <end position="74"/>
    </location>
</feature>